<proteinExistence type="predicted"/>
<sequence length="131" mass="14767">MSGCHQVHVSIFASRDDLGYPEIYAPEAVTCGCERTSIEEDTLSFLVENFCRVFSCDEIDCLNFLRISCSGITGDPLIVYRLYLCDILHDISCDCNTCEGQCQVGGFFTGRFRNRRVRRTREPGSPTSVLF</sequence>
<dbReference type="EMBL" id="MK804172">
    <property type="protein sequence ID" value="QFU28425.1"/>
    <property type="molecule type" value="Genomic_RNA"/>
</dbReference>
<keyword evidence="2" id="KW-1185">Reference proteome</keyword>
<protein>
    <submittedName>
        <fullName evidence="1">P15 protein</fullName>
    </submittedName>
</protein>
<organism evidence="1 2">
    <name type="scientific">Passion fruit green spot virus</name>
    <dbReference type="NCBI Taxonomy" id="989895"/>
    <lineage>
        <taxon>Viruses</taxon>
        <taxon>Riboviria</taxon>
        <taxon>Orthornavirae</taxon>
        <taxon>Kitrinoviricota</taxon>
        <taxon>Alsuviricetes</taxon>
        <taxon>Martellivirales</taxon>
        <taxon>Kitaviridae</taxon>
        <taxon>Cilevirus</taxon>
        <taxon>Cilevirus passiflorae</taxon>
    </lineage>
</organism>
<dbReference type="KEGG" id="vg:65246775"/>
<accession>A0A5P9KGD6</accession>
<dbReference type="Proteomes" id="UP000678543">
    <property type="component" value="Genome"/>
</dbReference>
<name>A0A5P9KGD6_9VIRU</name>
<evidence type="ECO:0000313" key="1">
    <source>
        <dbReference type="EMBL" id="QFU28425.1"/>
    </source>
</evidence>
<reference evidence="1" key="1">
    <citation type="submission" date="2019-04" db="EMBL/GenBank/DDBJ databases">
        <title>The genome of Passion fruit green spot virus highlights the polymorphism of the 5'-end of the RNA2 of cileviruses.</title>
        <authorList>
            <person name="Ramos-Gonzalez P.L."/>
            <person name="Santos G."/>
            <person name="Chavi-Jesus C."/>
            <person name="Harakava R."/>
            <person name="Kitajima E.W."/>
            <person name="Freitas-Astua J."/>
        </authorList>
    </citation>
    <scope>NUCLEOTIDE SEQUENCE</scope>
    <source>
        <strain evidence="1">PFGSV/Snp1</strain>
    </source>
</reference>
<dbReference type="RefSeq" id="YP_010088076.1">
    <property type="nucleotide sequence ID" value="NC_055652.1"/>
</dbReference>
<evidence type="ECO:0000313" key="2">
    <source>
        <dbReference type="Proteomes" id="UP000678543"/>
    </source>
</evidence>
<dbReference type="GeneID" id="65246775"/>
<gene>
    <name evidence="1" type="primary">p15</name>
</gene>